<evidence type="ECO:0000256" key="10">
    <source>
        <dbReference type="PIRNR" id="PIRNR006268"/>
    </source>
</evidence>
<evidence type="ECO:0000256" key="11">
    <source>
        <dbReference type="PIRSR" id="PIRSR006268-2"/>
    </source>
</evidence>
<keyword evidence="3 10" id="KW-0285">Flavoprotein</keyword>
<comment type="cofactor">
    <cofactor evidence="11">
        <name>Mg(2+)</name>
        <dbReference type="ChEBI" id="CHEBI:18420"/>
    </cofactor>
    <cofactor evidence="11">
        <name>Mn(2+)</name>
        <dbReference type="ChEBI" id="CHEBI:29035"/>
    </cofactor>
    <text evidence="11">Magnesium. Can also use manganese.</text>
</comment>
<dbReference type="PANTHER" id="PTHR30040">
    <property type="entry name" value="THIAMINE BIOSYNTHESIS LIPOPROTEIN APBE"/>
    <property type="match status" value="1"/>
</dbReference>
<dbReference type="EC" id="2.7.1.180" evidence="1 10"/>
<keyword evidence="13" id="KW-0449">Lipoprotein</keyword>
<organism evidence="13 14">
    <name type="scientific">Novipirellula artificiosorum</name>
    <dbReference type="NCBI Taxonomy" id="2528016"/>
    <lineage>
        <taxon>Bacteria</taxon>
        <taxon>Pseudomonadati</taxon>
        <taxon>Planctomycetota</taxon>
        <taxon>Planctomycetia</taxon>
        <taxon>Pirellulales</taxon>
        <taxon>Pirellulaceae</taxon>
        <taxon>Novipirellula</taxon>
    </lineage>
</organism>
<keyword evidence="7 10" id="KW-0460">Magnesium</keyword>
<evidence type="ECO:0000256" key="2">
    <source>
        <dbReference type="ARBA" id="ARBA00016337"/>
    </source>
</evidence>
<evidence type="ECO:0000256" key="12">
    <source>
        <dbReference type="SAM" id="MobiDB-lite"/>
    </source>
</evidence>
<evidence type="ECO:0000256" key="6">
    <source>
        <dbReference type="ARBA" id="ARBA00022827"/>
    </source>
</evidence>
<dbReference type="AlphaFoldDB" id="A0A5C6DZA6"/>
<gene>
    <name evidence="13" type="primary">apbE_1</name>
    <name evidence="13" type="ORF">Poly41_02270</name>
</gene>
<keyword evidence="14" id="KW-1185">Reference proteome</keyword>
<dbReference type="PIRSF" id="PIRSF006268">
    <property type="entry name" value="ApbE"/>
    <property type="match status" value="1"/>
</dbReference>
<proteinExistence type="inferred from homology"/>
<dbReference type="SUPFAM" id="SSF143631">
    <property type="entry name" value="ApbE-like"/>
    <property type="match status" value="1"/>
</dbReference>
<dbReference type="InterPro" id="IPR003374">
    <property type="entry name" value="ApbE-like_sf"/>
</dbReference>
<comment type="catalytic activity">
    <reaction evidence="9 10">
        <text>L-threonyl-[protein] + FAD = FMN-L-threonyl-[protein] + AMP + H(+)</text>
        <dbReference type="Rhea" id="RHEA:36847"/>
        <dbReference type="Rhea" id="RHEA-COMP:11060"/>
        <dbReference type="Rhea" id="RHEA-COMP:11061"/>
        <dbReference type="ChEBI" id="CHEBI:15378"/>
        <dbReference type="ChEBI" id="CHEBI:30013"/>
        <dbReference type="ChEBI" id="CHEBI:57692"/>
        <dbReference type="ChEBI" id="CHEBI:74257"/>
        <dbReference type="ChEBI" id="CHEBI:456215"/>
        <dbReference type="EC" id="2.7.1.180"/>
    </reaction>
</comment>
<keyword evidence="4 10" id="KW-0808">Transferase</keyword>
<dbReference type="PANTHER" id="PTHR30040:SF2">
    <property type="entry name" value="FAD:PROTEIN FMN TRANSFERASE"/>
    <property type="match status" value="1"/>
</dbReference>
<evidence type="ECO:0000313" key="14">
    <source>
        <dbReference type="Proteomes" id="UP000319143"/>
    </source>
</evidence>
<dbReference type="Pfam" id="PF02424">
    <property type="entry name" value="ApbE"/>
    <property type="match status" value="1"/>
</dbReference>
<comment type="caution">
    <text evidence="13">The sequence shown here is derived from an EMBL/GenBank/DDBJ whole genome shotgun (WGS) entry which is preliminary data.</text>
</comment>
<feature type="binding site" evidence="11">
    <location>
        <position position="257"/>
    </location>
    <ligand>
        <name>Mg(2+)</name>
        <dbReference type="ChEBI" id="CHEBI:18420"/>
    </ligand>
</feature>
<dbReference type="Proteomes" id="UP000319143">
    <property type="component" value="Unassembled WGS sequence"/>
</dbReference>
<evidence type="ECO:0000256" key="8">
    <source>
        <dbReference type="ARBA" id="ARBA00031306"/>
    </source>
</evidence>
<evidence type="ECO:0000256" key="7">
    <source>
        <dbReference type="ARBA" id="ARBA00022842"/>
    </source>
</evidence>
<keyword evidence="6 10" id="KW-0274">FAD</keyword>
<dbReference type="InterPro" id="IPR024932">
    <property type="entry name" value="ApbE"/>
</dbReference>
<feature type="binding site" evidence="11">
    <location>
        <position position="253"/>
    </location>
    <ligand>
        <name>Mg(2+)</name>
        <dbReference type="ChEBI" id="CHEBI:18420"/>
    </ligand>
</feature>
<dbReference type="EMBL" id="SJPV01000001">
    <property type="protein sequence ID" value="TWU41932.1"/>
    <property type="molecule type" value="Genomic_DNA"/>
</dbReference>
<evidence type="ECO:0000256" key="9">
    <source>
        <dbReference type="ARBA" id="ARBA00048540"/>
    </source>
</evidence>
<protein>
    <recommendedName>
        <fullName evidence="2 10">FAD:protein FMN transferase</fullName>
        <ecNumber evidence="1 10">2.7.1.180</ecNumber>
    </recommendedName>
    <alternativeName>
        <fullName evidence="8 10">Flavin transferase</fullName>
    </alternativeName>
</protein>
<evidence type="ECO:0000256" key="5">
    <source>
        <dbReference type="ARBA" id="ARBA00022723"/>
    </source>
</evidence>
<evidence type="ECO:0000256" key="1">
    <source>
        <dbReference type="ARBA" id="ARBA00011955"/>
    </source>
</evidence>
<evidence type="ECO:0000313" key="13">
    <source>
        <dbReference type="EMBL" id="TWU41932.1"/>
    </source>
</evidence>
<evidence type="ECO:0000256" key="3">
    <source>
        <dbReference type="ARBA" id="ARBA00022630"/>
    </source>
</evidence>
<dbReference type="RefSeq" id="WP_231615310.1">
    <property type="nucleotide sequence ID" value="NZ_SJPV01000001.1"/>
</dbReference>
<accession>A0A5C6DZA6</accession>
<name>A0A5C6DZA6_9BACT</name>
<dbReference type="Gene3D" id="3.10.520.10">
    <property type="entry name" value="ApbE-like domains"/>
    <property type="match status" value="1"/>
</dbReference>
<reference evidence="13 14" key="1">
    <citation type="submission" date="2019-02" db="EMBL/GenBank/DDBJ databases">
        <title>Deep-cultivation of Planctomycetes and their phenomic and genomic characterization uncovers novel biology.</title>
        <authorList>
            <person name="Wiegand S."/>
            <person name="Jogler M."/>
            <person name="Boedeker C."/>
            <person name="Pinto D."/>
            <person name="Vollmers J."/>
            <person name="Rivas-Marin E."/>
            <person name="Kohn T."/>
            <person name="Peeters S.H."/>
            <person name="Heuer A."/>
            <person name="Rast P."/>
            <person name="Oberbeckmann S."/>
            <person name="Bunk B."/>
            <person name="Jeske O."/>
            <person name="Meyerdierks A."/>
            <person name="Storesund J.E."/>
            <person name="Kallscheuer N."/>
            <person name="Luecker S."/>
            <person name="Lage O.M."/>
            <person name="Pohl T."/>
            <person name="Merkel B.J."/>
            <person name="Hornburger P."/>
            <person name="Mueller R.-W."/>
            <person name="Bruemmer F."/>
            <person name="Labrenz M."/>
            <person name="Spormann A.M."/>
            <person name="Op Den Camp H."/>
            <person name="Overmann J."/>
            <person name="Amann R."/>
            <person name="Jetten M.S.M."/>
            <person name="Mascher T."/>
            <person name="Medema M.H."/>
            <person name="Devos D.P."/>
            <person name="Kaster A.-K."/>
            <person name="Ovreas L."/>
            <person name="Rohde M."/>
            <person name="Galperin M.Y."/>
            <person name="Jogler C."/>
        </authorList>
    </citation>
    <scope>NUCLEOTIDE SEQUENCE [LARGE SCALE GENOMIC DNA]</scope>
    <source>
        <strain evidence="13 14">Poly41</strain>
    </source>
</reference>
<evidence type="ECO:0000256" key="4">
    <source>
        <dbReference type="ARBA" id="ARBA00022679"/>
    </source>
</evidence>
<keyword evidence="5 10" id="KW-0479">Metal-binding</keyword>
<feature type="region of interest" description="Disordered" evidence="12">
    <location>
        <begin position="303"/>
        <end position="327"/>
    </location>
</feature>
<dbReference type="GO" id="GO:0046872">
    <property type="term" value="F:metal ion binding"/>
    <property type="evidence" value="ECO:0007669"/>
    <property type="project" value="UniProtKB-UniRule"/>
</dbReference>
<sequence length="327" mass="35079">MATEFVIMLPDGAKSMDAAVQAADLVESIERDLSVYRPDSEVSKINRLAAQQPVRVSKPTFSLLERAVGLSEQTEGAFDITTGPLIDAWGFTKRSGRKPTAAEVKQALTRVGYQRLVLDRETSSVRFATAGMAINLGAIGKGDALDRMALELQSHGVTDFLIHGGNSSVVAVGDQDPGSSKGWAVGLAHPTKPQRRLAGLWLKNAAIATSGSGKQFFHHRGRRYGHVIDPRTGYPAGDLMSLTLAMGSATDVDAVATALFVAGSQQVRQRYQEDGFSLAIMTRALGQQDSVEVETLGDFDWIETPQADETGTKDAKSSENSIFQLPS</sequence>
<feature type="binding site" evidence="11">
    <location>
        <position position="138"/>
    </location>
    <ligand>
        <name>Mg(2+)</name>
        <dbReference type="ChEBI" id="CHEBI:18420"/>
    </ligand>
</feature>
<feature type="compositionally biased region" description="Polar residues" evidence="12">
    <location>
        <begin position="318"/>
        <end position="327"/>
    </location>
</feature>
<dbReference type="GO" id="GO:0016740">
    <property type="term" value="F:transferase activity"/>
    <property type="evidence" value="ECO:0007669"/>
    <property type="project" value="UniProtKB-UniRule"/>
</dbReference>
<comment type="similarity">
    <text evidence="10">Belongs to the ApbE family.</text>
</comment>